<proteinExistence type="predicted"/>
<accession>A0ACC1CXH5</accession>
<evidence type="ECO:0000313" key="1">
    <source>
        <dbReference type="EMBL" id="KAJ0175977.1"/>
    </source>
</evidence>
<dbReference type="EMBL" id="CM034400">
    <property type="protein sequence ID" value="KAJ0175977.1"/>
    <property type="molecule type" value="Genomic_DNA"/>
</dbReference>
<gene>
    <name evidence="1" type="ORF">K1T71_008151</name>
</gene>
<protein>
    <submittedName>
        <fullName evidence="1">Uncharacterized protein</fullName>
    </submittedName>
</protein>
<keyword evidence="2" id="KW-1185">Reference proteome</keyword>
<evidence type="ECO:0000313" key="2">
    <source>
        <dbReference type="Proteomes" id="UP000824533"/>
    </source>
</evidence>
<name>A0ACC1CXH5_9NEOP</name>
<comment type="caution">
    <text evidence="1">The sequence shown here is derived from an EMBL/GenBank/DDBJ whole genome shotgun (WGS) entry which is preliminary data.</text>
</comment>
<sequence>MRPCTYFLRFSRNLLVARYYSVDIKPKSGLWKPDNTVISPYKPLTIPNISLSEYIWQNVEKWEHKTAVVCAATNQSLTYNQLYNYSRNFAANLRTKLKIRDYDVVYVMMPNSIEFPVAVLGALEAGAAVTTVNPASTIRELVHTLLSTNPKVIITTAEFCYHIKEALNSISKNVPVIAVRNTKDLPNSVNSYQELAEDNNVDQSVLKVVRRYAEDVALLPFSSGTTGIPKQVELTNRNLIASCMTQNIAEIKVHNETTSSHQDTIMAFLPFFHMYGMAILLLHNLSVGAKLVILPRFQPATFLSAMKDHKVDVIYAVPPTVLFLGSYPLVSKNHLESVRNLIWSAAPMAPEDFGKCLNHFRKDLKVTEMYGSTEALLVSVSLPNRQNAGHALSNIELKIVGLEHGQNLGPNEVGGLLVRGPQIMKNYRNDYEATKNAFDENNWFKTGDLAYIDKDGALKIVDRIKELIKVKGFQVAPTELENILKEHPSVLDAVVIGVPDKNMGEAPRAFIILKDEVQEKDIIDFVNDKVADYKKIKSIVIINEIPKSPSGKVLRKVIKETYSSFK</sequence>
<reference evidence="1 2" key="1">
    <citation type="journal article" date="2021" name="Front. Genet.">
        <title>Chromosome-Level Genome Assembly Reveals Significant Gene Expansion in the Toll and IMD Signaling Pathways of Dendrolimus kikuchii.</title>
        <authorList>
            <person name="Zhou J."/>
            <person name="Wu P."/>
            <person name="Xiong Z."/>
            <person name="Liu N."/>
            <person name="Zhao N."/>
            <person name="Ji M."/>
            <person name="Qiu Y."/>
            <person name="Yang B."/>
        </authorList>
    </citation>
    <scope>NUCLEOTIDE SEQUENCE [LARGE SCALE GENOMIC DNA]</scope>
    <source>
        <strain evidence="1">Ann1</strain>
    </source>
</reference>
<dbReference type="Proteomes" id="UP000824533">
    <property type="component" value="Linkage Group LG14"/>
</dbReference>
<organism evidence="1 2">
    <name type="scientific">Dendrolimus kikuchii</name>
    <dbReference type="NCBI Taxonomy" id="765133"/>
    <lineage>
        <taxon>Eukaryota</taxon>
        <taxon>Metazoa</taxon>
        <taxon>Ecdysozoa</taxon>
        <taxon>Arthropoda</taxon>
        <taxon>Hexapoda</taxon>
        <taxon>Insecta</taxon>
        <taxon>Pterygota</taxon>
        <taxon>Neoptera</taxon>
        <taxon>Endopterygota</taxon>
        <taxon>Lepidoptera</taxon>
        <taxon>Glossata</taxon>
        <taxon>Ditrysia</taxon>
        <taxon>Bombycoidea</taxon>
        <taxon>Lasiocampidae</taxon>
        <taxon>Dendrolimus</taxon>
    </lineage>
</organism>